<dbReference type="PANTHER" id="PTHR42866:SF1">
    <property type="entry name" value="SPORE COAT POLYSACCHARIDE BIOSYNTHESIS PROTEIN SPSF"/>
    <property type="match status" value="1"/>
</dbReference>
<comment type="caution">
    <text evidence="1">The sequence shown here is derived from an EMBL/GenBank/DDBJ whole genome shotgun (WGS) entry which is preliminary data.</text>
</comment>
<sequence>MILTILQARMSSSRLPGKVMRPMAGVPMIGRQIERLRRCETLGKLVLATSLEPSDDPLAAYVERLGVTVFRGSLNDVLGRFQAAVTAHGPAEHVVRLTGDCPLADPDVIDACVRLHLNAGRDYTSNTLDRTFPVGLDVEVMRASALAEAFRDAADPYDREHVTPYLYRNPTRFSLMQLRQNPDLSGLRWTVDYPEDFAFAEQVFEALIEPFGQSQILKLPFGRRMAA</sequence>
<organism evidence="1 2">
    <name type="scientific">Peiella sedimenti</name>
    <dbReference type="NCBI Taxonomy" id="3061083"/>
    <lineage>
        <taxon>Bacteria</taxon>
        <taxon>Pseudomonadati</taxon>
        <taxon>Pseudomonadota</taxon>
        <taxon>Alphaproteobacteria</taxon>
        <taxon>Caulobacterales</taxon>
        <taxon>Caulobacteraceae</taxon>
        <taxon>Peiella</taxon>
    </lineage>
</organism>
<dbReference type="Gene3D" id="3.90.550.10">
    <property type="entry name" value="Spore Coat Polysaccharide Biosynthesis Protein SpsA, Chain A"/>
    <property type="match status" value="1"/>
</dbReference>
<dbReference type="CDD" id="cd02518">
    <property type="entry name" value="GT2_SpsF"/>
    <property type="match status" value="1"/>
</dbReference>
<gene>
    <name evidence="1" type="ORF">Q0812_00695</name>
</gene>
<dbReference type="SUPFAM" id="SSF53448">
    <property type="entry name" value="Nucleotide-diphospho-sugar transferases"/>
    <property type="match status" value="1"/>
</dbReference>
<evidence type="ECO:0000313" key="2">
    <source>
        <dbReference type="Proteomes" id="UP001169063"/>
    </source>
</evidence>
<dbReference type="EMBL" id="JAUKTR010000001">
    <property type="protein sequence ID" value="MDO1557942.1"/>
    <property type="molecule type" value="Genomic_DNA"/>
</dbReference>
<accession>A0ABT8SH94</accession>
<keyword evidence="2" id="KW-1185">Reference proteome</keyword>
<dbReference type="InterPro" id="IPR029044">
    <property type="entry name" value="Nucleotide-diphossugar_trans"/>
</dbReference>
<dbReference type="PANTHER" id="PTHR42866">
    <property type="entry name" value="3-DEOXY-MANNO-OCTULOSONATE CYTIDYLYLTRANSFERASE"/>
    <property type="match status" value="1"/>
</dbReference>
<proteinExistence type="predicted"/>
<dbReference type="Pfam" id="PF02348">
    <property type="entry name" value="CTP_transf_3"/>
    <property type="match status" value="1"/>
</dbReference>
<dbReference type="InterPro" id="IPR003329">
    <property type="entry name" value="Cytidylyl_trans"/>
</dbReference>
<reference evidence="1" key="1">
    <citation type="submission" date="2023-07" db="EMBL/GenBank/DDBJ databases">
        <title>Brevundimonas soil sp. nov., isolated from the soil of chemical plant.</title>
        <authorList>
            <person name="Wu N."/>
        </authorList>
    </citation>
    <scope>NUCLEOTIDE SEQUENCE</scope>
    <source>
        <strain evidence="1">XZ-24</strain>
    </source>
</reference>
<evidence type="ECO:0000313" key="1">
    <source>
        <dbReference type="EMBL" id="MDO1557942.1"/>
    </source>
</evidence>
<protein>
    <submittedName>
        <fullName evidence="1">Glycosyltransferase family protein</fullName>
    </submittedName>
</protein>
<name>A0ABT8SH94_9CAUL</name>
<dbReference type="RefSeq" id="WP_302108368.1">
    <property type="nucleotide sequence ID" value="NZ_JAUKTR010000001.1"/>
</dbReference>
<dbReference type="Proteomes" id="UP001169063">
    <property type="component" value="Unassembled WGS sequence"/>
</dbReference>